<dbReference type="AlphaFoldDB" id="A0A0P1BQL3"/>
<proteinExistence type="predicted"/>
<dbReference type="InterPro" id="IPR020835">
    <property type="entry name" value="Catalase_sf"/>
</dbReference>
<evidence type="ECO:0000313" key="2">
    <source>
        <dbReference type="EMBL" id="CEH18544.1"/>
    </source>
</evidence>
<organism evidence="2 3">
    <name type="scientific">Ceraceosorus bombacis</name>
    <dbReference type="NCBI Taxonomy" id="401625"/>
    <lineage>
        <taxon>Eukaryota</taxon>
        <taxon>Fungi</taxon>
        <taxon>Dikarya</taxon>
        <taxon>Basidiomycota</taxon>
        <taxon>Ustilaginomycotina</taxon>
        <taxon>Exobasidiomycetes</taxon>
        <taxon>Ceraceosorales</taxon>
        <taxon>Ceraceosoraceae</taxon>
        <taxon>Ceraceosorus</taxon>
    </lineage>
</organism>
<dbReference type="EMBL" id="CCYA01000275">
    <property type="protein sequence ID" value="CEH18544.1"/>
    <property type="molecule type" value="Genomic_DNA"/>
</dbReference>
<dbReference type="PANTHER" id="PTHR36195:SF4">
    <property type="entry name" value="DOMAIN PROTEIN, PUTATIVE (AFU_ORTHOLOGUE AFUA_5G01990)-RELATED"/>
    <property type="match status" value="1"/>
</dbReference>
<name>A0A0P1BQL3_9BASI</name>
<evidence type="ECO:0000313" key="3">
    <source>
        <dbReference type="Proteomes" id="UP000054845"/>
    </source>
</evidence>
<feature type="region of interest" description="Disordered" evidence="1">
    <location>
        <begin position="1"/>
        <end position="24"/>
    </location>
</feature>
<dbReference type="Gene3D" id="2.40.180.10">
    <property type="entry name" value="Catalase core domain"/>
    <property type="match status" value="1"/>
</dbReference>
<protein>
    <submittedName>
        <fullName evidence="2">Catalase-like domain</fullName>
    </submittedName>
</protein>
<reference evidence="2 3" key="1">
    <citation type="submission" date="2014-09" db="EMBL/GenBank/DDBJ databases">
        <authorList>
            <person name="Magalhaes I.L.F."/>
            <person name="Oliveira U."/>
            <person name="Santos F.R."/>
            <person name="Vidigal T.H.D.A."/>
            <person name="Brescovit A.D."/>
            <person name="Santos A.J."/>
        </authorList>
    </citation>
    <scope>NUCLEOTIDE SEQUENCE [LARGE SCALE GENOMIC DNA]</scope>
</reference>
<keyword evidence="3" id="KW-1185">Reference proteome</keyword>
<dbReference type="OrthoDB" id="3358373at2759"/>
<accession>A0A0P1BQL3</accession>
<dbReference type="Proteomes" id="UP000054845">
    <property type="component" value="Unassembled WGS sequence"/>
</dbReference>
<dbReference type="PANTHER" id="PTHR36195">
    <property type="entry name" value="DOMAIN PROTEIN, PUTATIVE (AFU_ORTHOLOGUE AFUA_5G01990)-RELATED-RELATED"/>
    <property type="match status" value="1"/>
</dbReference>
<dbReference type="GO" id="GO:0020037">
    <property type="term" value="F:heme binding"/>
    <property type="evidence" value="ECO:0007669"/>
    <property type="project" value="InterPro"/>
</dbReference>
<dbReference type="STRING" id="401625.A0A0P1BQL3"/>
<sequence length="361" mass="40881">MTGSSSRFIRWDAPGVDSKSTAEEDDLIKQVEEQINESQRRVFECHRRAFSGTHVKTQGVVKGTITVPSPDASAPPSEYAQGFFSKSGTYQVHMRYSTETTDLIDDRVPQPRGLGLKIFGVEGGKLGDVDAKTQDFEFNSAPAIELGTARVCRDILALRLEHGHDAEELDGELKKRDDYEVQDSRNHIPNINLVSQVQYSQSAFRHGEYVAKHRLVPSSAAQEAAKREVKPEHKGNTILRDWLQEYYKSNEATYDFQVQLLENIQEQAVEDNRNAWDEDKYPFVTVAKLNIPPQESFAIHRVRFHEQELIINPWYGLEAHKPLGSLNRLRKGVYAASRRLRGGLNGSEPKHVSDINQIPDN</sequence>
<evidence type="ECO:0000256" key="1">
    <source>
        <dbReference type="SAM" id="MobiDB-lite"/>
    </source>
</evidence>
<dbReference type="SUPFAM" id="SSF56634">
    <property type="entry name" value="Heme-dependent catalase-like"/>
    <property type="match status" value="1"/>
</dbReference>